<feature type="region of interest" description="Disordered" evidence="2">
    <location>
        <begin position="1"/>
        <end position="29"/>
    </location>
</feature>
<feature type="compositionally biased region" description="Low complexity" evidence="2">
    <location>
        <begin position="633"/>
        <end position="666"/>
    </location>
</feature>
<dbReference type="PROSITE" id="PS50157">
    <property type="entry name" value="ZINC_FINGER_C2H2_2"/>
    <property type="match status" value="1"/>
</dbReference>
<dbReference type="InterPro" id="IPR013087">
    <property type="entry name" value="Znf_C2H2_type"/>
</dbReference>
<feature type="region of interest" description="Disordered" evidence="2">
    <location>
        <begin position="61"/>
        <end position="85"/>
    </location>
</feature>
<feature type="compositionally biased region" description="Polar residues" evidence="2">
    <location>
        <begin position="349"/>
        <end position="360"/>
    </location>
</feature>
<feature type="compositionally biased region" description="Basic and acidic residues" evidence="2">
    <location>
        <begin position="519"/>
        <end position="534"/>
    </location>
</feature>
<evidence type="ECO:0008006" key="7">
    <source>
        <dbReference type="Google" id="ProtNLM"/>
    </source>
</evidence>
<comment type="caution">
    <text evidence="5">The sequence shown here is derived from an EMBL/GenBank/DDBJ whole genome shotgun (WGS) entry which is preliminary data.</text>
</comment>
<feature type="compositionally biased region" description="Polar residues" evidence="2">
    <location>
        <begin position="855"/>
        <end position="864"/>
    </location>
</feature>
<keyword evidence="6" id="KW-1185">Reference proteome</keyword>
<keyword evidence="1" id="KW-0863">Zinc-finger</keyword>
<name>A0A815P4B9_ADIRI</name>
<dbReference type="PANTHER" id="PTHR28634:SF1">
    <property type="entry name" value="ZINC FINGER B-BOX DOMAIN-CONTAINING PROTEIN 1"/>
    <property type="match status" value="1"/>
</dbReference>
<organism evidence="5 6">
    <name type="scientific">Adineta ricciae</name>
    <name type="common">Rotifer</name>
    <dbReference type="NCBI Taxonomy" id="249248"/>
    <lineage>
        <taxon>Eukaryota</taxon>
        <taxon>Metazoa</taxon>
        <taxon>Spiralia</taxon>
        <taxon>Gnathifera</taxon>
        <taxon>Rotifera</taxon>
        <taxon>Eurotatoria</taxon>
        <taxon>Bdelloidea</taxon>
        <taxon>Adinetida</taxon>
        <taxon>Adinetidae</taxon>
        <taxon>Adineta</taxon>
    </lineage>
</organism>
<feature type="compositionally biased region" description="Polar residues" evidence="2">
    <location>
        <begin position="298"/>
        <end position="337"/>
    </location>
</feature>
<dbReference type="GO" id="GO:0008270">
    <property type="term" value="F:zinc ion binding"/>
    <property type="evidence" value="ECO:0007669"/>
    <property type="project" value="UniProtKB-KW"/>
</dbReference>
<feature type="domain" description="B box-type" evidence="3">
    <location>
        <begin position="93"/>
        <end position="139"/>
    </location>
</feature>
<feature type="compositionally biased region" description="Polar residues" evidence="2">
    <location>
        <begin position="1"/>
        <end position="10"/>
    </location>
</feature>
<dbReference type="InterPro" id="IPR037688">
    <property type="entry name" value="ZBBX"/>
</dbReference>
<feature type="compositionally biased region" description="Polar residues" evidence="2">
    <location>
        <begin position="386"/>
        <end position="396"/>
    </location>
</feature>
<dbReference type="PANTHER" id="PTHR28634">
    <property type="entry name" value="ZINC FINGER B-BOX DOMAIN-CONTAINING PROTEIN 1"/>
    <property type="match status" value="1"/>
</dbReference>
<evidence type="ECO:0000256" key="2">
    <source>
        <dbReference type="SAM" id="MobiDB-lite"/>
    </source>
</evidence>
<feature type="region of interest" description="Disordered" evidence="2">
    <location>
        <begin position="264"/>
        <end position="396"/>
    </location>
</feature>
<dbReference type="Proteomes" id="UP000663828">
    <property type="component" value="Unassembled WGS sequence"/>
</dbReference>
<dbReference type="Gene3D" id="3.30.160.60">
    <property type="entry name" value="Classic Zinc Finger"/>
    <property type="match status" value="1"/>
</dbReference>
<feature type="compositionally biased region" description="Basic and acidic residues" evidence="2">
    <location>
        <begin position="680"/>
        <end position="694"/>
    </location>
</feature>
<feature type="domain" description="C2H2-type" evidence="4">
    <location>
        <begin position="116"/>
        <end position="143"/>
    </location>
</feature>
<feature type="compositionally biased region" description="Polar residues" evidence="2">
    <location>
        <begin position="695"/>
        <end position="710"/>
    </location>
</feature>
<feature type="region of interest" description="Disordered" evidence="2">
    <location>
        <begin position="550"/>
        <end position="570"/>
    </location>
</feature>
<keyword evidence="1" id="KW-0862">Zinc</keyword>
<dbReference type="EMBL" id="CAJNOR010003748">
    <property type="protein sequence ID" value="CAF1444052.1"/>
    <property type="molecule type" value="Genomic_DNA"/>
</dbReference>
<dbReference type="PROSITE" id="PS50119">
    <property type="entry name" value="ZF_BBOX"/>
    <property type="match status" value="1"/>
</dbReference>
<feature type="region of interest" description="Disordered" evidence="2">
    <location>
        <begin position="841"/>
        <end position="864"/>
    </location>
</feature>
<feature type="compositionally biased region" description="Low complexity" evidence="2">
    <location>
        <begin position="11"/>
        <end position="26"/>
    </location>
</feature>
<evidence type="ECO:0000256" key="1">
    <source>
        <dbReference type="PROSITE-ProRule" id="PRU00024"/>
    </source>
</evidence>
<accession>A0A815P4B9</accession>
<feature type="region of interest" description="Disordered" evidence="2">
    <location>
        <begin position="140"/>
        <end position="228"/>
    </location>
</feature>
<evidence type="ECO:0000313" key="6">
    <source>
        <dbReference type="Proteomes" id="UP000663828"/>
    </source>
</evidence>
<evidence type="ECO:0000313" key="5">
    <source>
        <dbReference type="EMBL" id="CAF1444052.1"/>
    </source>
</evidence>
<proteinExistence type="predicted"/>
<feature type="compositionally biased region" description="Polar residues" evidence="2">
    <location>
        <begin position="178"/>
        <end position="190"/>
    </location>
</feature>
<feature type="compositionally biased region" description="Basic and acidic residues" evidence="2">
    <location>
        <begin position="144"/>
        <end position="155"/>
    </location>
</feature>
<keyword evidence="1" id="KW-0479">Metal-binding</keyword>
<protein>
    <recommendedName>
        <fullName evidence="7">B box-type domain-containing protein</fullName>
    </recommendedName>
</protein>
<sequence>MSCLRNTSRLSTQTSTTINSTSHTLTNELHERKTKALEGGLNKLKVTILCDQTKALSETSRTHFNKGSAQYSTDESHDKPSGRSVQTKVFTIHTSSDCGQCEKEKASMKCLECGEHYCTQCFEQFHTRGALQRHHYVSLTEDPTSPRKTESRHNDASPPLSSYRQENNDTERRYVITVNKNTPSSSRQAFTTSNNSNRARRTSSKQEVITSIHAPSVDQGKPSDRLPTIDMNTIKTTSNEKSFTKTFRLVDQNTQAVYVNRPKRPNVILQQQQPVKIPTKSHTRNSMPSRSNSEHLNRNTTEVRTAQRTYGTMNGKNRNNSKSTKSQSSGVNQPLTKSRSRSPILLLKQDSTSSQLNLKHSVSPRKLDDKQQLPNNSPPLHRHQPRSTVSDSVRTPDIQSNVIDEYSIARFNSVLDDIVDKTKLELANRMNRLSESVLSVKSDKEHSFTRLIPMEPIVKPTRRDSPFSFSNSLKNTNRIHSASSRNAGDDAFFTDVLPQQVIPSPSHPPLILECSSSNKWHDEQPDEQHEEETRILSASSSNHSILLDETPQQSTSQLDNQGQQNSSSLSTSLHIALASLETDLLNPNMEPLATSSRINSSVSHKSPPLAAPARKSSVSTLRDPSPLPVVRNSSSSKSTSKSSSPSPSTPKSNRSVSSKSLPSSEPVIERFPSSTTISANEERTLSSNKIHENTSKPTNSSSVPISSTVARNEKHIVQNLPPKKTLPHPPRQTTASDDSSKYRKLEFSLHTGVKWEEASIESMSSARTVSSFQSSLIPIPHTQFAEDTSISENEEYSSPFPSNMKVNMQNSNRQTILNEKNTNVRGNTQLISNKNDLNAFQTQLPESENLDPVNGSDNESSICE</sequence>
<evidence type="ECO:0000259" key="3">
    <source>
        <dbReference type="PROSITE" id="PS50119"/>
    </source>
</evidence>
<gene>
    <name evidence="5" type="ORF">XAT740_LOCUS36488</name>
</gene>
<feature type="region of interest" description="Disordered" evidence="2">
    <location>
        <begin position="519"/>
        <end position="538"/>
    </location>
</feature>
<evidence type="ECO:0000259" key="4">
    <source>
        <dbReference type="PROSITE" id="PS50157"/>
    </source>
</evidence>
<feature type="region of interest" description="Disordered" evidence="2">
    <location>
        <begin position="596"/>
        <end position="742"/>
    </location>
</feature>
<reference evidence="5" key="1">
    <citation type="submission" date="2021-02" db="EMBL/GenBank/DDBJ databases">
        <authorList>
            <person name="Nowell W R."/>
        </authorList>
    </citation>
    <scope>NUCLEOTIDE SEQUENCE</scope>
</reference>
<dbReference type="Pfam" id="PF22586">
    <property type="entry name" value="ANCHR-like_BBOX"/>
    <property type="match status" value="1"/>
</dbReference>
<dbReference type="InterPro" id="IPR000315">
    <property type="entry name" value="Znf_B-box"/>
</dbReference>
<dbReference type="AlphaFoldDB" id="A0A815P4B9"/>